<organism evidence="8">
    <name type="scientific">Eutreptiella gymnastica</name>
    <dbReference type="NCBI Taxonomy" id="73025"/>
    <lineage>
        <taxon>Eukaryota</taxon>
        <taxon>Discoba</taxon>
        <taxon>Euglenozoa</taxon>
        <taxon>Euglenida</taxon>
        <taxon>Spirocuta</taxon>
        <taxon>Euglenophyceae</taxon>
        <taxon>Eutreptiales</taxon>
        <taxon>Eutreptiaceae</taxon>
        <taxon>Eutreptiella</taxon>
    </lineage>
</organism>
<protein>
    <submittedName>
        <fullName evidence="8">Uncharacterized protein</fullName>
    </submittedName>
</protein>
<reference evidence="8" key="1">
    <citation type="submission" date="2021-01" db="EMBL/GenBank/DDBJ databases">
        <authorList>
            <person name="Corre E."/>
            <person name="Pelletier E."/>
            <person name="Niang G."/>
            <person name="Scheremetjew M."/>
            <person name="Finn R."/>
            <person name="Kale V."/>
            <person name="Holt S."/>
            <person name="Cochrane G."/>
            <person name="Meng A."/>
            <person name="Brown T."/>
            <person name="Cohen L."/>
        </authorList>
    </citation>
    <scope>NUCLEOTIDE SEQUENCE</scope>
    <source>
        <strain evidence="8">NIES-381</strain>
    </source>
</reference>
<dbReference type="AlphaFoldDB" id="A0A7S1IEZ1"/>
<keyword evidence="4" id="KW-1133">Transmembrane helix</keyword>
<evidence type="ECO:0000313" key="8">
    <source>
        <dbReference type="EMBL" id="CAD9009921.1"/>
    </source>
</evidence>
<dbReference type="InterPro" id="IPR007248">
    <property type="entry name" value="Mpv17_PMP22"/>
</dbReference>
<dbReference type="GO" id="GO:0016020">
    <property type="term" value="C:membrane"/>
    <property type="evidence" value="ECO:0007669"/>
    <property type="project" value="UniProtKB-SubCell"/>
</dbReference>
<evidence type="ECO:0000256" key="2">
    <source>
        <dbReference type="ARBA" id="ARBA00006824"/>
    </source>
</evidence>
<evidence type="ECO:0000256" key="1">
    <source>
        <dbReference type="ARBA" id="ARBA00004141"/>
    </source>
</evidence>
<evidence type="ECO:0000256" key="5">
    <source>
        <dbReference type="ARBA" id="ARBA00023136"/>
    </source>
</evidence>
<keyword evidence="5" id="KW-0472">Membrane</keyword>
<feature type="compositionally biased region" description="Polar residues" evidence="7">
    <location>
        <begin position="210"/>
        <end position="232"/>
    </location>
</feature>
<dbReference type="Pfam" id="PF04117">
    <property type="entry name" value="Mpv17_PMP22"/>
    <property type="match status" value="1"/>
</dbReference>
<evidence type="ECO:0000256" key="3">
    <source>
        <dbReference type="ARBA" id="ARBA00022692"/>
    </source>
</evidence>
<comment type="subcellular location">
    <subcellularLocation>
        <location evidence="1">Membrane</location>
        <topology evidence="1">Multi-pass membrane protein</topology>
    </subcellularLocation>
</comment>
<dbReference type="PANTHER" id="PTHR11266">
    <property type="entry name" value="PEROXISOMAL MEMBRANE PROTEIN 2, PXMP2 MPV17"/>
    <property type="match status" value="1"/>
</dbReference>
<accession>A0A7S1IEZ1</accession>
<dbReference type="EMBL" id="HBGA01057050">
    <property type="protein sequence ID" value="CAD9009921.1"/>
    <property type="molecule type" value="Transcribed_RNA"/>
</dbReference>
<feature type="region of interest" description="Disordered" evidence="7">
    <location>
        <begin position="210"/>
        <end position="312"/>
    </location>
</feature>
<proteinExistence type="inferred from homology"/>
<evidence type="ECO:0000256" key="4">
    <source>
        <dbReference type="ARBA" id="ARBA00022989"/>
    </source>
</evidence>
<keyword evidence="3" id="KW-0812">Transmembrane</keyword>
<dbReference type="PANTHER" id="PTHR11266:SF8">
    <property type="entry name" value="MPV17-LIKE PROTEIN 2"/>
    <property type="match status" value="1"/>
</dbReference>
<dbReference type="GO" id="GO:0061668">
    <property type="term" value="P:mitochondrial ribosome assembly"/>
    <property type="evidence" value="ECO:0007669"/>
    <property type="project" value="TreeGrafter"/>
</dbReference>
<name>A0A7S1IEZ1_9EUGL</name>
<dbReference type="GO" id="GO:0005739">
    <property type="term" value="C:mitochondrion"/>
    <property type="evidence" value="ECO:0007669"/>
    <property type="project" value="TreeGrafter"/>
</dbReference>
<sequence>MVLLFGLHVNDVVWNVGFSSATAAVADVATQYMEHRFRAHCRGLAMKNEKEKKKAKGEEDAVTVADAEFAWNMKRTLCFFAVPGIYTGFTCHGYLSTINRMIPGNNLVVAELKTLCDLALYTPFCVTTTVALNTLLKGEGFHNAGRKVMQELPTAWVSAICLWGPIDLFKYLLIPAEYQVMFCKTITFFWDILLSYFVNRRLYQQMLSEATGTKPKSNPATPQPSPKISQPTEEPAVKATKATKKRPISASPARASPRDGEPGQPEEPEAKTPEDATGAKAAVPAEQPSDSPPASGSAPASPTSATSAGRGE</sequence>
<evidence type="ECO:0000256" key="7">
    <source>
        <dbReference type="SAM" id="MobiDB-lite"/>
    </source>
</evidence>
<feature type="compositionally biased region" description="Low complexity" evidence="7">
    <location>
        <begin position="288"/>
        <end position="312"/>
    </location>
</feature>
<gene>
    <name evidence="8" type="ORF">EGYM00392_LOCUS21016</name>
</gene>
<comment type="similarity">
    <text evidence="2 6">Belongs to the peroxisomal membrane protein PXMP2/4 family.</text>
</comment>
<evidence type="ECO:0000256" key="6">
    <source>
        <dbReference type="RuleBase" id="RU363053"/>
    </source>
</evidence>